<protein>
    <submittedName>
        <fullName evidence="1">Uncharacterized protein</fullName>
    </submittedName>
</protein>
<feature type="non-terminal residue" evidence="1">
    <location>
        <position position="155"/>
    </location>
</feature>
<dbReference type="EMBL" id="BARW01011546">
    <property type="protein sequence ID" value="GAI74141.1"/>
    <property type="molecule type" value="Genomic_DNA"/>
</dbReference>
<sequence length="155" mass="17965">MSMIRARVVERRDDGGMVVLVEERVFDKVVLQKFPLSITKGTRGVGDATYGTYRFGKALEPKVAWKVIEAIEEHRGNNIKQPSNPERGRTMYQYPCSYLKFKIGERERQKQYAPGRHLVPEYMHVRVVNSNAPYHTPKEGGEFRVDVFTWFRGIS</sequence>
<accession>X1S4S4</accession>
<name>X1S4S4_9ZZZZ</name>
<dbReference type="AlphaFoldDB" id="X1S4S4"/>
<gene>
    <name evidence="1" type="ORF">S12H4_22211</name>
</gene>
<reference evidence="1" key="1">
    <citation type="journal article" date="2014" name="Front. Microbiol.">
        <title>High frequency of phylogenetically diverse reductive dehalogenase-homologous genes in deep subseafloor sedimentary metagenomes.</title>
        <authorList>
            <person name="Kawai M."/>
            <person name="Futagami T."/>
            <person name="Toyoda A."/>
            <person name="Takaki Y."/>
            <person name="Nishi S."/>
            <person name="Hori S."/>
            <person name="Arai W."/>
            <person name="Tsubouchi T."/>
            <person name="Morono Y."/>
            <person name="Uchiyama I."/>
            <person name="Ito T."/>
            <person name="Fujiyama A."/>
            <person name="Inagaki F."/>
            <person name="Takami H."/>
        </authorList>
    </citation>
    <scope>NUCLEOTIDE SEQUENCE</scope>
    <source>
        <strain evidence="1">Expedition CK06-06</strain>
    </source>
</reference>
<organism evidence="1">
    <name type="scientific">marine sediment metagenome</name>
    <dbReference type="NCBI Taxonomy" id="412755"/>
    <lineage>
        <taxon>unclassified sequences</taxon>
        <taxon>metagenomes</taxon>
        <taxon>ecological metagenomes</taxon>
    </lineage>
</organism>
<comment type="caution">
    <text evidence="1">The sequence shown here is derived from an EMBL/GenBank/DDBJ whole genome shotgun (WGS) entry which is preliminary data.</text>
</comment>
<evidence type="ECO:0000313" key="1">
    <source>
        <dbReference type="EMBL" id="GAI74141.1"/>
    </source>
</evidence>
<proteinExistence type="predicted"/>